<evidence type="ECO:0000256" key="1">
    <source>
        <dbReference type="SAM" id="MobiDB-lite"/>
    </source>
</evidence>
<accession>A0A7R8Z460</accession>
<proteinExistence type="predicted"/>
<reference evidence="2" key="1">
    <citation type="submission" date="2020-11" db="EMBL/GenBank/DDBJ databases">
        <authorList>
            <person name="Tran Van P."/>
        </authorList>
    </citation>
    <scope>NUCLEOTIDE SEQUENCE</scope>
</reference>
<name>A0A7R8Z460_TIMDO</name>
<sequence length="823" mass="92764">MGIIYNGGSTWRNTRLFSRGERLTMEIDASTSRATAPLVADRRNSIYGTRREFNNIERFYTAKDLQRTAAEWQELVNYKSAISKFFSNTLPPQKNSLTNHEISLRRICVDRMVVIIDKQDAELKWLAYLAPIYAFEVWDLINVAVDRRDMWSTPVALFCNNLIDIFIVDICDTLTESADVIDPEQITYVRVRGEGGLSVETENRKVSKGGSHNFVWPRGTSFVSGRLRVESRAVSRSKAPLSQLCQLESGRLELVLLCWSSSGVVWEIQAGRGRATPTDTQPGTPGKSESSRSSRSFTDRHTEPDPNNEASEGCALLESTVNNLVPSVLVLGGVVVWCKLGLALINVLGMRKEEFRGSEPKLAWKESGKYTFSTPDRDSNPDLPVINSLVNCERDTLGHEVSEECYRNDSVFHHFYLFILDVMCSEVLRSKTKLFEFRNVTSAQSKQRLIVSITDIVTLYWNSLSSKISKRGMIKKMLQNFIWRDSYQQFTQQGSDSNIHRRETYHVLQIGATSSYVTEECACVDVKSIEKEGCLYYLINQLRDLTGPGFDPQLIPLLFFPEGYLHQQPPEYVCVNVQVGFVINQNDASAEGVGALVLDKGFKVCDKLHLLVAIMGAKASVIEASKIHDQNWESDQVHYRVQIEYFSMWNLKGRKTISIGNAIKEVFSTLGCAVICYRDREDIECISPYNHEEADTRVFLHAAVTVKRGLARVLIYVTDTDLVVIGVSLYQDLGLEGVWLSFGRRPDDTYRADQLRLALFASVNLAPERRDWSVASLREDLDIAFNMIPLWAFLKAPVGLAFVASPVPLPNLASGVLKLRVNG</sequence>
<feature type="compositionally biased region" description="Basic and acidic residues" evidence="1">
    <location>
        <begin position="289"/>
        <end position="304"/>
    </location>
</feature>
<feature type="region of interest" description="Disordered" evidence="1">
    <location>
        <begin position="270"/>
        <end position="311"/>
    </location>
</feature>
<dbReference type="EMBL" id="OA564333">
    <property type="protein sequence ID" value="CAD7193894.1"/>
    <property type="molecule type" value="Genomic_DNA"/>
</dbReference>
<dbReference type="AlphaFoldDB" id="A0A7R8Z460"/>
<organism evidence="2">
    <name type="scientific">Timema douglasi</name>
    <name type="common">Walking stick</name>
    <dbReference type="NCBI Taxonomy" id="61478"/>
    <lineage>
        <taxon>Eukaryota</taxon>
        <taxon>Metazoa</taxon>
        <taxon>Ecdysozoa</taxon>
        <taxon>Arthropoda</taxon>
        <taxon>Hexapoda</taxon>
        <taxon>Insecta</taxon>
        <taxon>Pterygota</taxon>
        <taxon>Neoptera</taxon>
        <taxon>Polyneoptera</taxon>
        <taxon>Phasmatodea</taxon>
        <taxon>Timematodea</taxon>
        <taxon>Timematoidea</taxon>
        <taxon>Timematidae</taxon>
        <taxon>Timema</taxon>
    </lineage>
</organism>
<gene>
    <name evidence="2" type="ORF">TDIB3V08_LOCUS334</name>
</gene>
<protein>
    <submittedName>
        <fullName evidence="2">Uncharacterized protein</fullName>
    </submittedName>
</protein>
<evidence type="ECO:0000313" key="2">
    <source>
        <dbReference type="EMBL" id="CAD7193894.1"/>
    </source>
</evidence>